<organism evidence="2">
    <name type="scientific">uncultured Acetobacteraceae bacterium</name>
    <dbReference type="NCBI Taxonomy" id="169975"/>
    <lineage>
        <taxon>Bacteria</taxon>
        <taxon>Pseudomonadati</taxon>
        <taxon>Pseudomonadota</taxon>
        <taxon>Alphaproteobacteria</taxon>
        <taxon>Acetobacterales</taxon>
        <taxon>Acetobacteraceae</taxon>
        <taxon>environmental samples</taxon>
    </lineage>
</organism>
<feature type="compositionally biased region" description="Low complexity" evidence="1">
    <location>
        <begin position="1"/>
        <end position="27"/>
    </location>
</feature>
<dbReference type="AlphaFoldDB" id="A0A6J4H4Y9"/>
<name>A0A6J4H4Y9_9PROT</name>
<feature type="non-terminal residue" evidence="2">
    <location>
        <position position="1"/>
    </location>
</feature>
<accession>A0A6J4H4Y9</accession>
<feature type="non-terminal residue" evidence="2">
    <location>
        <position position="131"/>
    </location>
</feature>
<reference evidence="2" key="1">
    <citation type="submission" date="2020-02" db="EMBL/GenBank/DDBJ databases">
        <authorList>
            <person name="Meier V. D."/>
        </authorList>
    </citation>
    <scope>NUCLEOTIDE SEQUENCE</scope>
    <source>
        <strain evidence="2">AVDCRST_MAG04</strain>
    </source>
</reference>
<feature type="compositionally biased region" description="Low complexity" evidence="1">
    <location>
        <begin position="91"/>
        <end position="105"/>
    </location>
</feature>
<feature type="compositionally biased region" description="Basic residues" evidence="1">
    <location>
        <begin position="61"/>
        <end position="72"/>
    </location>
</feature>
<feature type="compositionally biased region" description="Basic and acidic residues" evidence="1">
    <location>
        <begin position="73"/>
        <end position="83"/>
    </location>
</feature>
<evidence type="ECO:0000256" key="1">
    <source>
        <dbReference type="SAM" id="MobiDB-lite"/>
    </source>
</evidence>
<gene>
    <name evidence="2" type="ORF">AVDCRST_MAG04-335</name>
</gene>
<sequence length="131" mass="13932">PAAGRRAGPGRRPGQRPFALRPAARLAGRLHRDDDPALRGAQGPRAAPGRRRAAPPEDPRRRLRRVRNARRQAGRDRAGDRAGGRLGPGGARAAAGDRGPLPRAPDAALRGPRAHHRGACPRNSGRLPSHL</sequence>
<dbReference type="EMBL" id="CADCTL010000025">
    <property type="protein sequence ID" value="CAA9215130.1"/>
    <property type="molecule type" value="Genomic_DNA"/>
</dbReference>
<protein>
    <submittedName>
        <fullName evidence="2">Bll2902 protein</fullName>
    </submittedName>
</protein>
<feature type="compositionally biased region" description="Low complexity" evidence="1">
    <location>
        <begin position="38"/>
        <end position="47"/>
    </location>
</feature>
<evidence type="ECO:0000313" key="2">
    <source>
        <dbReference type="EMBL" id="CAA9215130.1"/>
    </source>
</evidence>
<proteinExistence type="predicted"/>
<feature type="region of interest" description="Disordered" evidence="1">
    <location>
        <begin position="1"/>
        <end position="131"/>
    </location>
</feature>